<organism evidence="2 3">
    <name type="scientific">Oryza meyeriana var. granulata</name>
    <dbReference type="NCBI Taxonomy" id="110450"/>
    <lineage>
        <taxon>Eukaryota</taxon>
        <taxon>Viridiplantae</taxon>
        <taxon>Streptophyta</taxon>
        <taxon>Embryophyta</taxon>
        <taxon>Tracheophyta</taxon>
        <taxon>Spermatophyta</taxon>
        <taxon>Magnoliopsida</taxon>
        <taxon>Liliopsida</taxon>
        <taxon>Poales</taxon>
        <taxon>Poaceae</taxon>
        <taxon>BOP clade</taxon>
        <taxon>Oryzoideae</taxon>
        <taxon>Oryzeae</taxon>
        <taxon>Oryzinae</taxon>
        <taxon>Oryza</taxon>
        <taxon>Oryza meyeriana</taxon>
    </lineage>
</organism>
<evidence type="ECO:0000313" key="3">
    <source>
        <dbReference type="Proteomes" id="UP000479710"/>
    </source>
</evidence>
<dbReference type="AlphaFoldDB" id="A0A6G1C0Z1"/>
<gene>
    <name evidence="2" type="ORF">E2562_034677</name>
</gene>
<comment type="caution">
    <text evidence="2">The sequence shown here is derived from an EMBL/GenBank/DDBJ whole genome shotgun (WGS) entry which is preliminary data.</text>
</comment>
<feature type="region of interest" description="Disordered" evidence="1">
    <location>
        <begin position="19"/>
        <end position="75"/>
    </location>
</feature>
<sequence length="75" mass="8274">MAPDDSVVDLRRLRSRPVQLQRARRVHPPATAGVHRPEPHLATDSSSAISSPVVLSFTSDPSTPRCPDESPRRPR</sequence>
<accession>A0A6G1C0Z1</accession>
<dbReference type="Proteomes" id="UP000479710">
    <property type="component" value="Unassembled WGS sequence"/>
</dbReference>
<name>A0A6G1C0Z1_9ORYZ</name>
<feature type="compositionally biased region" description="Low complexity" evidence="1">
    <location>
        <begin position="45"/>
        <end position="56"/>
    </location>
</feature>
<keyword evidence="3" id="KW-1185">Reference proteome</keyword>
<feature type="compositionally biased region" description="Basic and acidic residues" evidence="1">
    <location>
        <begin position="66"/>
        <end position="75"/>
    </location>
</feature>
<dbReference type="EMBL" id="SPHZ02000011">
    <property type="protein sequence ID" value="KAF0894108.1"/>
    <property type="molecule type" value="Genomic_DNA"/>
</dbReference>
<reference evidence="2 3" key="1">
    <citation type="submission" date="2019-11" db="EMBL/GenBank/DDBJ databases">
        <title>Whole genome sequence of Oryza granulata.</title>
        <authorList>
            <person name="Li W."/>
        </authorList>
    </citation>
    <scope>NUCLEOTIDE SEQUENCE [LARGE SCALE GENOMIC DNA]</scope>
    <source>
        <strain evidence="3">cv. Menghai</strain>
        <tissue evidence="2">Leaf</tissue>
    </source>
</reference>
<evidence type="ECO:0000313" key="2">
    <source>
        <dbReference type="EMBL" id="KAF0894108.1"/>
    </source>
</evidence>
<evidence type="ECO:0000256" key="1">
    <source>
        <dbReference type="SAM" id="MobiDB-lite"/>
    </source>
</evidence>
<protein>
    <submittedName>
        <fullName evidence="2">Uncharacterized protein</fullName>
    </submittedName>
</protein>
<proteinExistence type="predicted"/>